<keyword evidence="1" id="KW-0238">DNA-binding</keyword>
<dbReference type="Proteomes" id="UP000182089">
    <property type="component" value="Unassembled WGS sequence"/>
</dbReference>
<comment type="caution">
    <text evidence="3">The sequence shown here is derived from an EMBL/GenBank/DDBJ whole genome shotgun (WGS) entry which is preliminary data.</text>
</comment>
<dbReference type="Gene3D" id="1.10.260.40">
    <property type="entry name" value="lambda repressor-like DNA-binding domains"/>
    <property type="match status" value="1"/>
</dbReference>
<dbReference type="SUPFAM" id="SSF47413">
    <property type="entry name" value="lambda repressor-like DNA-binding domains"/>
    <property type="match status" value="1"/>
</dbReference>
<feature type="domain" description="HTH cro/C1-type" evidence="2">
    <location>
        <begin position="12"/>
        <end position="67"/>
    </location>
</feature>
<evidence type="ECO:0000313" key="3">
    <source>
        <dbReference type="EMBL" id="SEM62868.1"/>
    </source>
</evidence>
<evidence type="ECO:0000256" key="1">
    <source>
        <dbReference type="ARBA" id="ARBA00023125"/>
    </source>
</evidence>
<evidence type="ECO:0000313" key="4">
    <source>
        <dbReference type="Proteomes" id="UP000182089"/>
    </source>
</evidence>
<sequence>MDNSQLDLGAKIRQYRQQAGLTQEELAEQSSLSVNYISKIERSKKTNVSIEKLSNICQTLNISLAEMFNSQDNISSKQLTPNAFKLVEYLKNHYKNRDLDAICGQVLNLLKTLN</sequence>
<name>A0ABY1ABD4_9LACO</name>
<dbReference type="PROSITE" id="PS50943">
    <property type="entry name" value="HTH_CROC1"/>
    <property type="match status" value="1"/>
</dbReference>
<dbReference type="InterPro" id="IPR010982">
    <property type="entry name" value="Lambda_DNA-bd_dom_sf"/>
</dbReference>
<protein>
    <submittedName>
        <fullName evidence="3">Helix-turn-helix</fullName>
    </submittedName>
</protein>
<dbReference type="InterPro" id="IPR001387">
    <property type="entry name" value="Cro/C1-type_HTH"/>
</dbReference>
<dbReference type="InterPro" id="IPR050807">
    <property type="entry name" value="TransReg_Diox_bact_type"/>
</dbReference>
<dbReference type="PANTHER" id="PTHR46797:SF2">
    <property type="entry name" value="TRANSCRIPTIONAL REGULATOR"/>
    <property type="match status" value="1"/>
</dbReference>
<dbReference type="PANTHER" id="PTHR46797">
    <property type="entry name" value="HTH-TYPE TRANSCRIPTIONAL REGULATOR"/>
    <property type="match status" value="1"/>
</dbReference>
<accession>A0ABY1ABD4</accession>
<reference evidence="3 4" key="1">
    <citation type="submission" date="2016-10" db="EMBL/GenBank/DDBJ databases">
        <authorList>
            <person name="Varghese N."/>
            <person name="Submissions S."/>
        </authorList>
    </citation>
    <scope>NUCLEOTIDE SEQUENCE [LARGE SCALE GENOMIC DNA]</scope>
    <source>
        <strain evidence="3 4">WC1T17</strain>
    </source>
</reference>
<organism evidence="3 4">
    <name type="scientific">Ligilactobacillus ruminis</name>
    <dbReference type="NCBI Taxonomy" id="1623"/>
    <lineage>
        <taxon>Bacteria</taxon>
        <taxon>Bacillati</taxon>
        <taxon>Bacillota</taxon>
        <taxon>Bacilli</taxon>
        <taxon>Lactobacillales</taxon>
        <taxon>Lactobacillaceae</taxon>
        <taxon>Ligilactobacillus</taxon>
    </lineage>
</organism>
<dbReference type="EMBL" id="FOCC01000005">
    <property type="protein sequence ID" value="SEM62868.1"/>
    <property type="molecule type" value="Genomic_DNA"/>
</dbReference>
<proteinExistence type="predicted"/>
<dbReference type="CDD" id="cd00093">
    <property type="entry name" value="HTH_XRE"/>
    <property type="match status" value="1"/>
</dbReference>
<evidence type="ECO:0000259" key="2">
    <source>
        <dbReference type="PROSITE" id="PS50943"/>
    </source>
</evidence>
<dbReference type="SMART" id="SM00530">
    <property type="entry name" value="HTH_XRE"/>
    <property type="match status" value="1"/>
</dbReference>
<dbReference type="Pfam" id="PF01381">
    <property type="entry name" value="HTH_3"/>
    <property type="match status" value="1"/>
</dbReference>
<gene>
    <name evidence="3" type="ORF">SAMN05216431_105130</name>
</gene>